<dbReference type="PANTHER" id="PTHR34396:SF27">
    <property type="entry name" value="OS08G0208700 PROTEIN"/>
    <property type="match status" value="1"/>
</dbReference>
<dbReference type="SMART" id="SM00614">
    <property type="entry name" value="ZnF_BED"/>
    <property type="match status" value="1"/>
</dbReference>
<evidence type="ECO:0000313" key="1">
    <source>
        <dbReference type="EMBL" id="JAE32414.1"/>
    </source>
</evidence>
<proteinExistence type="predicted"/>
<reference evidence="1" key="2">
    <citation type="journal article" date="2015" name="Data Brief">
        <title>Shoot transcriptome of the giant reed, Arundo donax.</title>
        <authorList>
            <person name="Barrero R.A."/>
            <person name="Guerrero F.D."/>
            <person name="Moolhuijzen P."/>
            <person name="Goolsby J.A."/>
            <person name="Tidwell J."/>
            <person name="Bellgard S.E."/>
            <person name="Bellgard M.I."/>
        </authorList>
    </citation>
    <scope>NUCLEOTIDE SEQUENCE</scope>
    <source>
        <tissue evidence="1">Shoot tissue taken approximately 20 cm above the soil surface</tissue>
    </source>
</reference>
<reference evidence="1" key="1">
    <citation type="submission" date="2014-09" db="EMBL/GenBank/DDBJ databases">
        <authorList>
            <person name="Magalhaes I.L.F."/>
            <person name="Oliveira U."/>
            <person name="Santos F.R."/>
            <person name="Vidigal T.H.D.A."/>
            <person name="Brescovit A.D."/>
            <person name="Santos A.J."/>
        </authorList>
    </citation>
    <scope>NUCLEOTIDE SEQUENCE</scope>
    <source>
        <tissue evidence="1">Shoot tissue taken approximately 20 cm above the soil surface</tissue>
    </source>
</reference>
<dbReference type="GO" id="GO:0005634">
    <property type="term" value="C:nucleus"/>
    <property type="evidence" value="ECO:0007669"/>
    <property type="project" value="TreeGrafter"/>
</dbReference>
<protein>
    <recommendedName>
        <fullName evidence="2">BED-type domain-containing protein</fullName>
    </recommendedName>
</protein>
<dbReference type="EMBL" id="GBRH01165482">
    <property type="protein sequence ID" value="JAE32414.1"/>
    <property type="molecule type" value="Transcribed_RNA"/>
</dbReference>
<name>A0A0A9H9D0_ARUDO</name>
<accession>A0A0A9H9D0</accession>
<dbReference type="InterPro" id="IPR053031">
    <property type="entry name" value="Cuticle_assoc_protein"/>
</dbReference>
<dbReference type="GO" id="GO:0006357">
    <property type="term" value="P:regulation of transcription by RNA polymerase II"/>
    <property type="evidence" value="ECO:0007669"/>
    <property type="project" value="TreeGrafter"/>
</dbReference>
<sequence length="117" mass="13799">MTIVRTRDSMQHFFVNYVVARAKDKSRQLKSIYWKEFEPNFENGEIIHAKCIHCHDHLSGRQSIGTSHLKKHLECCKARSRVNVMVDRLRAGARPDDIDALEDWVYDYEKHAMHLFA</sequence>
<dbReference type="PANTHER" id="PTHR34396">
    <property type="entry name" value="OS03G0264950 PROTEIN-RELATED"/>
    <property type="match status" value="1"/>
</dbReference>
<evidence type="ECO:0008006" key="2">
    <source>
        <dbReference type="Google" id="ProtNLM"/>
    </source>
</evidence>
<dbReference type="SUPFAM" id="SSF57667">
    <property type="entry name" value="beta-beta-alpha zinc fingers"/>
    <property type="match status" value="1"/>
</dbReference>
<organism evidence="1">
    <name type="scientific">Arundo donax</name>
    <name type="common">Giant reed</name>
    <name type="synonym">Donax arundinaceus</name>
    <dbReference type="NCBI Taxonomy" id="35708"/>
    <lineage>
        <taxon>Eukaryota</taxon>
        <taxon>Viridiplantae</taxon>
        <taxon>Streptophyta</taxon>
        <taxon>Embryophyta</taxon>
        <taxon>Tracheophyta</taxon>
        <taxon>Spermatophyta</taxon>
        <taxon>Magnoliopsida</taxon>
        <taxon>Liliopsida</taxon>
        <taxon>Poales</taxon>
        <taxon>Poaceae</taxon>
        <taxon>PACMAD clade</taxon>
        <taxon>Arundinoideae</taxon>
        <taxon>Arundineae</taxon>
        <taxon>Arundo</taxon>
    </lineage>
</organism>
<dbReference type="AlphaFoldDB" id="A0A0A9H9D0"/>
<dbReference type="InterPro" id="IPR036236">
    <property type="entry name" value="Znf_C2H2_sf"/>
</dbReference>
<dbReference type="GO" id="GO:1990837">
    <property type="term" value="F:sequence-specific double-stranded DNA binding"/>
    <property type="evidence" value="ECO:0007669"/>
    <property type="project" value="TreeGrafter"/>
</dbReference>